<dbReference type="InterPro" id="IPR007712">
    <property type="entry name" value="RelE/ParE_toxin"/>
</dbReference>
<dbReference type="PANTHER" id="PTHR33755:SF8">
    <property type="entry name" value="TOXIN PARE2"/>
    <property type="match status" value="1"/>
</dbReference>
<accession>A0A5J5IQ36</accession>
<gene>
    <name evidence="3" type="ORF">FW778_06420</name>
</gene>
<dbReference type="InterPro" id="IPR051803">
    <property type="entry name" value="TA_system_RelE-like_toxin"/>
</dbReference>
<dbReference type="Gene3D" id="3.30.2310.20">
    <property type="entry name" value="RelE-like"/>
    <property type="match status" value="1"/>
</dbReference>
<name>A0A5J5IQ36_9BACT</name>
<comment type="similarity">
    <text evidence="1">Belongs to the RelE toxin family.</text>
</comment>
<organism evidence="3 4">
    <name type="scientific">Ginsengibacter hankyongi</name>
    <dbReference type="NCBI Taxonomy" id="2607284"/>
    <lineage>
        <taxon>Bacteria</taxon>
        <taxon>Pseudomonadati</taxon>
        <taxon>Bacteroidota</taxon>
        <taxon>Chitinophagia</taxon>
        <taxon>Chitinophagales</taxon>
        <taxon>Chitinophagaceae</taxon>
        <taxon>Ginsengibacter</taxon>
    </lineage>
</organism>
<proteinExistence type="inferred from homology"/>
<dbReference type="PANTHER" id="PTHR33755">
    <property type="entry name" value="TOXIN PARE1-RELATED"/>
    <property type="match status" value="1"/>
</dbReference>
<sequence length="99" mass="11826">MKVFSVLFTPEAKNDTLKARNWYERHNIGLARSFQECLDSKIESLKRNPLAASYLYKNLRSSKIKRFPYNIIYKVSGNQIQIIAIFHHSRNPREWKKRI</sequence>
<dbReference type="Proteomes" id="UP000326903">
    <property type="component" value="Unassembled WGS sequence"/>
</dbReference>
<evidence type="ECO:0000256" key="2">
    <source>
        <dbReference type="ARBA" id="ARBA00022649"/>
    </source>
</evidence>
<reference evidence="3 4" key="1">
    <citation type="submission" date="2019-09" db="EMBL/GenBank/DDBJ databases">
        <title>Draft genome sequence of Ginsengibacter sp. BR5-29.</title>
        <authorList>
            <person name="Im W.-T."/>
        </authorList>
    </citation>
    <scope>NUCLEOTIDE SEQUENCE [LARGE SCALE GENOMIC DNA]</scope>
    <source>
        <strain evidence="3 4">BR5-29</strain>
    </source>
</reference>
<keyword evidence="2" id="KW-1277">Toxin-antitoxin system</keyword>
<dbReference type="InterPro" id="IPR035093">
    <property type="entry name" value="RelE/ParE_toxin_dom_sf"/>
</dbReference>
<dbReference type="Pfam" id="PF05016">
    <property type="entry name" value="ParE_toxin"/>
    <property type="match status" value="1"/>
</dbReference>
<protein>
    <submittedName>
        <fullName evidence="3">Type II toxin-antitoxin system RelE/ParE family toxin</fullName>
    </submittedName>
</protein>
<dbReference type="AlphaFoldDB" id="A0A5J5IQ36"/>
<evidence type="ECO:0000313" key="4">
    <source>
        <dbReference type="Proteomes" id="UP000326903"/>
    </source>
</evidence>
<evidence type="ECO:0000256" key="1">
    <source>
        <dbReference type="ARBA" id="ARBA00006226"/>
    </source>
</evidence>
<dbReference type="RefSeq" id="WP_150413772.1">
    <property type="nucleotide sequence ID" value="NZ_VYQF01000001.1"/>
</dbReference>
<evidence type="ECO:0000313" key="3">
    <source>
        <dbReference type="EMBL" id="KAA9041652.1"/>
    </source>
</evidence>
<dbReference type="EMBL" id="VYQF01000001">
    <property type="protein sequence ID" value="KAA9041652.1"/>
    <property type="molecule type" value="Genomic_DNA"/>
</dbReference>
<comment type="caution">
    <text evidence="3">The sequence shown here is derived from an EMBL/GenBank/DDBJ whole genome shotgun (WGS) entry which is preliminary data.</text>
</comment>
<keyword evidence="4" id="KW-1185">Reference proteome</keyword>